<name>T1FWS4_HELRO</name>
<gene>
    <name evidence="7" type="primary">20213269</name>
    <name evidence="6" type="ORF">HELRODRAFT_195131</name>
</gene>
<dbReference type="InterPro" id="IPR008952">
    <property type="entry name" value="Tetraspanin_EC2_sf"/>
</dbReference>
<evidence type="ECO:0000256" key="5">
    <source>
        <dbReference type="SAM" id="Phobius"/>
    </source>
</evidence>
<dbReference type="InParanoid" id="T1FWS4"/>
<organism evidence="7 8">
    <name type="scientific">Helobdella robusta</name>
    <name type="common">Californian leech</name>
    <dbReference type="NCBI Taxonomy" id="6412"/>
    <lineage>
        <taxon>Eukaryota</taxon>
        <taxon>Metazoa</taxon>
        <taxon>Spiralia</taxon>
        <taxon>Lophotrochozoa</taxon>
        <taxon>Annelida</taxon>
        <taxon>Clitellata</taxon>
        <taxon>Hirudinea</taxon>
        <taxon>Rhynchobdellida</taxon>
        <taxon>Glossiphoniidae</taxon>
        <taxon>Helobdella</taxon>
    </lineage>
</organism>
<evidence type="ECO:0000256" key="1">
    <source>
        <dbReference type="ARBA" id="ARBA00004141"/>
    </source>
</evidence>
<dbReference type="InterPro" id="IPR018499">
    <property type="entry name" value="Tetraspanin/Peripherin"/>
</dbReference>
<evidence type="ECO:0000256" key="3">
    <source>
        <dbReference type="ARBA" id="ARBA00022989"/>
    </source>
</evidence>
<evidence type="ECO:0000256" key="4">
    <source>
        <dbReference type="ARBA" id="ARBA00023136"/>
    </source>
</evidence>
<feature type="transmembrane region" description="Helical" evidence="5">
    <location>
        <begin position="345"/>
        <end position="368"/>
    </location>
</feature>
<feature type="transmembrane region" description="Helical" evidence="5">
    <location>
        <begin position="12"/>
        <end position="35"/>
    </location>
</feature>
<feature type="transmembrane region" description="Helical" evidence="5">
    <location>
        <begin position="67"/>
        <end position="91"/>
    </location>
</feature>
<dbReference type="KEGG" id="hro:HELRODRAFT_195131"/>
<feature type="transmembrane region" description="Helical" evidence="5">
    <location>
        <begin position="256"/>
        <end position="274"/>
    </location>
</feature>
<reference evidence="7" key="3">
    <citation type="submission" date="2015-06" db="UniProtKB">
        <authorList>
            <consortium name="EnsemblMetazoa"/>
        </authorList>
    </citation>
    <scope>IDENTIFICATION</scope>
</reference>
<protein>
    <recommendedName>
        <fullName evidence="9">Tetraspanin</fullName>
    </recommendedName>
</protein>
<sequence length="376" mass="42360">MSNKGCSNFFRVVLVTINVLFFIIGVFMFSFGAALKANPIGLFSLFTDTFKSNFQIENALSGVTDTVGIFMVVVGCVVAALSLWGIVAAILVNKPMLIIFAIIVLLVLGAEIALIIVVVLYPNAINVWQETDFKSDDVYYYNRSAIVPPMTGMGRFWYLVQNKFDCCGVRNSNEFNITMTSDKRFPNCSSPSLFPFCNSTLYVPASCCKKLVLSQAYFTGESDFVNLAECVKLPNDKNPNYINSIGCLDAFYKSSAVIPIAIAAVTMGIMCFLCRSFEKVRNRLKVLRASVLIFNHFLLQLEKQHNFVQNYFISKTLVAYALHKYKYVPNLEHAEFNFLTIMAPLFINLLLYGTLYILVLFFCVLLIINCRKQEQE</sequence>
<dbReference type="RefSeq" id="XP_009024913.1">
    <property type="nucleotide sequence ID" value="XM_009026665.1"/>
</dbReference>
<dbReference type="HOGENOM" id="CLU_736261_0_0_1"/>
<dbReference type="Gene3D" id="1.10.1450.10">
    <property type="entry name" value="Tetraspanin"/>
    <property type="match status" value="1"/>
</dbReference>
<dbReference type="PANTHER" id="PTHR19282:SF560">
    <property type="entry name" value="BRCT DOMAIN-CONTAINING PROTEIN"/>
    <property type="match status" value="1"/>
</dbReference>
<accession>T1FWS4</accession>
<evidence type="ECO:0000313" key="8">
    <source>
        <dbReference type="Proteomes" id="UP000015101"/>
    </source>
</evidence>
<dbReference type="GO" id="GO:0016020">
    <property type="term" value="C:membrane"/>
    <property type="evidence" value="ECO:0007669"/>
    <property type="project" value="UniProtKB-SubCell"/>
</dbReference>
<keyword evidence="3 5" id="KW-1133">Transmembrane helix</keyword>
<dbReference type="AlphaFoldDB" id="T1FWS4"/>
<dbReference type="EMBL" id="KB097457">
    <property type="protein sequence ID" value="ESN96988.1"/>
    <property type="molecule type" value="Genomic_DNA"/>
</dbReference>
<evidence type="ECO:0000313" key="7">
    <source>
        <dbReference type="EnsemblMetazoa" id="HelroP195131"/>
    </source>
</evidence>
<dbReference type="EMBL" id="AMQM01010049">
    <property type="status" value="NOT_ANNOTATED_CDS"/>
    <property type="molecule type" value="Genomic_DNA"/>
</dbReference>
<dbReference type="PANTHER" id="PTHR19282">
    <property type="entry name" value="TETRASPANIN"/>
    <property type="match status" value="1"/>
</dbReference>
<dbReference type="EnsemblMetazoa" id="HelroT195131">
    <property type="protein sequence ID" value="HelroP195131"/>
    <property type="gene ID" value="HelroG195131"/>
</dbReference>
<dbReference type="CTD" id="20213269"/>
<comment type="subcellular location">
    <subcellularLocation>
        <location evidence="1">Membrane</location>
        <topology evidence="1">Multi-pass membrane protein</topology>
    </subcellularLocation>
</comment>
<dbReference type="Pfam" id="PF00335">
    <property type="entry name" value="Tetraspanin"/>
    <property type="match status" value="1"/>
</dbReference>
<keyword evidence="4 5" id="KW-0472">Membrane</keyword>
<reference evidence="8" key="1">
    <citation type="submission" date="2012-12" db="EMBL/GenBank/DDBJ databases">
        <authorList>
            <person name="Hellsten U."/>
            <person name="Grimwood J."/>
            <person name="Chapman J.A."/>
            <person name="Shapiro H."/>
            <person name="Aerts A."/>
            <person name="Otillar R.P."/>
            <person name="Terry A.Y."/>
            <person name="Boore J.L."/>
            <person name="Simakov O."/>
            <person name="Marletaz F."/>
            <person name="Cho S.-J."/>
            <person name="Edsinger-Gonzales E."/>
            <person name="Havlak P."/>
            <person name="Kuo D.-H."/>
            <person name="Larsson T."/>
            <person name="Lv J."/>
            <person name="Arendt D."/>
            <person name="Savage R."/>
            <person name="Osoegawa K."/>
            <person name="de Jong P."/>
            <person name="Lindberg D.R."/>
            <person name="Seaver E.C."/>
            <person name="Weisblat D.A."/>
            <person name="Putnam N.H."/>
            <person name="Grigoriev I.V."/>
            <person name="Rokhsar D.S."/>
        </authorList>
    </citation>
    <scope>NUCLEOTIDE SEQUENCE</scope>
</reference>
<dbReference type="Proteomes" id="UP000015101">
    <property type="component" value="Unassembled WGS sequence"/>
</dbReference>
<keyword evidence="8" id="KW-1185">Reference proteome</keyword>
<feature type="transmembrane region" description="Helical" evidence="5">
    <location>
        <begin position="286"/>
        <end position="301"/>
    </location>
</feature>
<dbReference type="GeneID" id="20213269"/>
<proteinExistence type="predicted"/>
<evidence type="ECO:0008006" key="9">
    <source>
        <dbReference type="Google" id="ProtNLM"/>
    </source>
</evidence>
<reference evidence="6 8" key="2">
    <citation type="journal article" date="2013" name="Nature">
        <title>Insights into bilaterian evolution from three spiralian genomes.</title>
        <authorList>
            <person name="Simakov O."/>
            <person name="Marletaz F."/>
            <person name="Cho S.J."/>
            <person name="Edsinger-Gonzales E."/>
            <person name="Havlak P."/>
            <person name="Hellsten U."/>
            <person name="Kuo D.H."/>
            <person name="Larsson T."/>
            <person name="Lv J."/>
            <person name="Arendt D."/>
            <person name="Savage R."/>
            <person name="Osoegawa K."/>
            <person name="de Jong P."/>
            <person name="Grimwood J."/>
            <person name="Chapman J.A."/>
            <person name="Shapiro H."/>
            <person name="Aerts A."/>
            <person name="Otillar R.P."/>
            <person name="Terry A.Y."/>
            <person name="Boore J.L."/>
            <person name="Grigoriev I.V."/>
            <person name="Lindberg D.R."/>
            <person name="Seaver E.C."/>
            <person name="Weisblat D.A."/>
            <person name="Putnam N.H."/>
            <person name="Rokhsar D.S."/>
        </authorList>
    </citation>
    <scope>NUCLEOTIDE SEQUENCE</scope>
</reference>
<dbReference type="PRINTS" id="PR00259">
    <property type="entry name" value="TMFOUR"/>
</dbReference>
<evidence type="ECO:0000256" key="2">
    <source>
        <dbReference type="ARBA" id="ARBA00022692"/>
    </source>
</evidence>
<evidence type="ECO:0000313" key="6">
    <source>
        <dbReference type="EMBL" id="ESN96988.1"/>
    </source>
</evidence>
<keyword evidence="2 5" id="KW-0812">Transmembrane</keyword>
<feature type="transmembrane region" description="Helical" evidence="5">
    <location>
        <begin position="98"/>
        <end position="121"/>
    </location>
</feature>